<gene>
    <name evidence="1" type="ORF">PsorP6_013935</name>
</gene>
<comment type="caution">
    <text evidence="1">The sequence shown here is derived from an EMBL/GenBank/DDBJ whole genome shotgun (WGS) entry which is preliminary data.</text>
</comment>
<keyword evidence="2" id="KW-1185">Reference proteome</keyword>
<organism evidence="1 2">
    <name type="scientific">Peronosclerospora sorghi</name>
    <dbReference type="NCBI Taxonomy" id="230839"/>
    <lineage>
        <taxon>Eukaryota</taxon>
        <taxon>Sar</taxon>
        <taxon>Stramenopiles</taxon>
        <taxon>Oomycota</taxon>
        <taxon>Peronosporomycetes</taxon>
        <taxon>Peronosporales</taxon>
        <taxon>Peronosporaceae</taxon>
        <taxon>Peronosclerospora</taxon>
    </lineage>
</organism>
<dbReference type="EMBL" id="CM047588">
    <property type="protein sequence ID" value="KAI9905719.1"/>
    <property type="molecule type" value="Genomic_DNA"/>
</dbReference>
<dbReference type="Proteomes" id="UP001163321">
    <property type="component" value="Chromosome 9"/>
</dbReference>
<reference evidence="1 2" key="1">
    <citation type="journal article" date="2022" name="bioRxiv">
        <title>The genome of the oomycete Peronosclerospora sorghi, a cosmopolitan pathogen of maize and sorghum, is inflated with dispersed pseudogenes.</title>
        <authorList>
            <person name="Fletcher K."/>
            <person name="Martin F."/>
            <person name="Isakeit T."/>
            <person name="Cavanaugh K."/>
            <person name="Magill C."/>
            <person name="Michelmore R."/>
        </authorList>
    </citation>
    <scope>NUCLEOTIDE SEQUENCE [LARGE SCALE GENOMIC DNA]</scope>
    <source>
        <strain evidence="1">P6</strain>
    </source>
</reference>
<protein>
    <submittedName>
        <fullName evidence="1">Uncharacterized protein</fullName>
    </submittedName>
</protein>
<proteinExistence type="predicted"/>
<sequence length="91" mass="10625">MPTLFERCIALKEIHKYQKSTGLLIPWDHFDICVVKRHQIGAIRDVLEALQEGAESFLVKYFEHCNLAAIHTKHVTIMDKDAKFLENFEKL</sequence>
<evidence type="ECO:0000313" key="2">
    <source>
        <dbReference type="Proteomes" id="UP001163321"/>
    </source>
</evidence>
<evidence type="ECO:0000313" key="1">
    <source>
        <dbReference type="EMBL" id="KAI9905719.1"/>
    </source>
</evidence>
<accession>A0ACC0VII3</accession>
<name>A0ACC0VII3_9STRA</name>